<accession>B9S8K0</accession>
<dbReference type="InParanoid" id="B9S8K0"/>
<evidence type="ECO:0000256" key="1">
    <source>
        <dbReference type="ARBA" id="ARBA00022963"/>
    </source>
</evidence>
<dbReference type="EMBL" id="EQ973892">
    <property type="protein sequence ID" value="EEF40003.1"/>
    <property type="molecule type" value="Genomic_DNA"/>
</dbReference>
<keyword evidence="3" id="KW-1185">Reference proteome</keyword>
<dbReference type="eggNOG" id="KOG0513">
    <property type="taxonomic scope" value="Eukaryota"/>
</dbReference>
<dbReference type="PANTHER" id="PTHR32176">
    <property type="entry name" value="XYLOSE ISOMERASE"/>
    <property type="match status" value="1"/>
</dbReference>
<evidence type="ECO:0000313" key="2">
    <source>
        <dbReference type="EMBL" id="EEF40003.1"/>
    </source>
</evidence>
<dbReference type="Proteomes" id="UP000008311">
    <property type="component" value="Unassembled WGS sequence"/>
</dbReference>
<keyword evidence="1" id="KW-0443">Lipid metabolism</keyword>
<gene>
    <name evidence="2" type="ORF">RCOM_0601960</name>
</gene>
<proteinExistence type="predicted"/>
<dbReference type="GO" id="GO:0016042">
    <property type="term" value="P:lipid catabolic process"/>
    <property type="evidence" value="ECO:0007669"/>
    <property type="project" value="UniProtKB-KW"/>
</dbReference>
<dbReference type="PANTHER" id="PTHR32176:SF99">
    <property type="entry name" value="PATATIN"/>
    <property type="match status" value="1"/>
</dbReference>
<dbReference type="InterPro" id="IPR016035">
    <property type="entry name" value="Acyl_Trfase/lysoPLipase"/>
</dbReference>
<dbReference type="SUPFAM" id="SSF52151">
    <property type="entry name" value="FabD/lysophospholipase-like"/>
    <property type="match status" value="1"/>
</dbReference>
<evidence type="ECO:0000313" key="3">
    <source>
        <dbReference type="Proteomes" id="UP000008311"/>
    </source>
</evidence>
<reference evidence="3" key="1">
    <citation type="journal article" date="2010" name="Nat. Biotechnol.">
        <title>Draft genome sequence of the oilseed species Ricinus communis.</title>
        <authorList>
            <person name="Chan A.P."/>
            <person name="Crabtree J."/>
            <person name="Zhao Q."/>
            <person name="Lorenzi H."/>
            <person name="Orvis J."/>
            <person name="Puiu D."/>
            <person name="Melake-Berhan A."/>
            <person name="Jones K.M."/>
            <person name="Redman J."/>
            <person name="Chen G."/>
            <person name="Cahoon E.B."/>
            <person name="Gedil M."/>
            <person name="Stanke M."/>
            <person name="Haas B.J."/>
            <person name="Wortman J.R."/>
            <person name="Fraser-Liggett C.M."/>
            <person name="Ravel J."/>
            <person name="Rabinowicz P.D."/>
        </authorList>
    </citation>
    <scope>NUCLEOTIDE SEQUENCE [LARGE SCALE GENOMIC DNA]</scope>
    <source>
        <strain evidence="3">cv. Hale</strain>
    </source>
</reference>
<evidence type="ECO:0008006" key="4">
    <source>
        <dbReference type="Google" id="ProtNLM"/>
    </source>
</evidence>
<protein>
    <recommendedName>
        <fullName evidence="4">Patatin</fullName>
    </recommendedName>
</protein>
<dbReference type="STRING" id="3988.B9S8K0"/>
<organism evidence="2 3">
    <name type="scientific">Ricinus communis</name>
    <name type="common">Castor bean</name>
    <dbReference type="NCBI Taxonomy" id="3988"/>
    <lineage>
        <taxon>Eukaryota</taxon>
        <taxon>Viridiplantae</taxon>
        <taxon>Streptophyta</taxon>
        <taxon>Embryophyta</taxon>
        <taxon>Tracheophyta</taxon>
        <taxon>Spermatophyta</taxon>
        <taxon>Magnoliopsida</taxon>
        <taxon>eudicotyledons</taxon>
        <taxon>Gunneridae</taxon>
        <taxon>Pentapetalae</taxon>
        <taxon>rosids</taxon>
        <taxon>fabids</taxon>
        <taxon>Malpighiales</taxon>
        <taxon>Euphorbiaceae</taxon>
        <taxon>Acalyphoideae</taxon>
        <taxon>Acalypheae</taxon>
        <taxon>Ricinus</taxon>
    </lineage>
</organism>
<sequence length="144" mass="16040">MLVLSLGTGKAYLNEEERYSTKKASKWGILGWVLDNRRTPILDIFQDASCDMVDVHVASLFNSFHCHGHYLRIQTDKLTGDQASLDIATDDNLSRLLATGNELLDKVESRVDLVTGGLRPITHEDGANMSNAVALDYFAQRLNM</sequence>
<dbReference type="Gene3D" id="3.40.1090.10">
    <property type="entry name" value="Cytosolic phospholipase A2 catalytic domain"/>
    <property type="match status" value="1"/>
</dbReference>
<dbReference type="AlphaFoldDB" id="B9S8K0"/>
<name>B9S8K0_RICCO</name>
<keyword evidence="1" id="KW-0442">Lipid degradation</keyword>